<dbReference type="PANTHER" id="PTHR43283">
    <property type="entry name" value="BETA-LACTAMASE-RELATED"/>
    <property type="match status" value="1"/>
</dbReference>
<evidence type="ECO:0000313" key="4">
    <source>
        <dbReference type="Proteomes" id="UP000218767"/>
    </source>
</evidence>
<dbReference type="InterPro" id="IPR050789">
    <property type="entry name" value="Diverse_Enzym_Activities"/>
</dbReference>
<accession>A0A2A4X7V5</accession>
<comment type="caution">
    <text evidence="3">The sequence shown here is derived from an EMBL/GenBank/DDBJ whole genome shotgun (WGS) entry which is preliminary data.</text>
</comment>
<name>A0A2A4X7V5_9GAMM</name>
<protein>
    <recommendedName>
        <fullName evidence="2">Beta-lactamase-related domain-containing protein</fullName>
    </recommendedName>
</protein>
<dbReference type="Proteomes" id="UP000218767">
    <property type="component" value="Unassembled WGS sequence"/>
</dbReference>
<dbReference type="SUPFAM" id="SSF56601">
    <property type="entry name" value="beta-lactamase/transpeptidase-like"/>
    <property type="match status" value="1"/>
</dbReference>
<dbReference type="InterPro" id="IPR012338">
    <property type="entry name" value="Beta-lactam/transpept-like"/>
</dbReference>
<feature type="domain" description="Beta-lactamase-related" evidence="2">
    <location>
        <begin position="46"/>
        <end position="397"/>
    </location>
</feature>
<organism evidence="3 4">
    <name type="scientific">SAR86 cluster bacterium</name>
    <dbReference type="NCBI Taxonomy" id="2030880"/>
    <lineage>
        <taxon>Bacteria</taxon>
        <taxon>Pseudomonadati</taxon>
        <taxon>Pseudomonadota</taxon>
        <taxon>Gammaproteobacteria</taxon>
        <taxon>SAR86 cluster</taxon>
    </lineage>
</organism>
<keyword evidence="1" id="KW-0732">Signal</keyword>
<dbReference type="AlphaFoldDB" id="A0A2A4X7V5"/>
<dbReference type="Gene3D" id="3.40.710.10">
    <property type="entry name" value="DD-peptidase/beta-lactamase superfamily"/>
    <property type="match status" value="1"/>
</dbReference>
<proteinExistence type="predicted"/>
<dbReference type="PANTHER" id="PTHR43283:SF3">
    <property type="entry name" value="BETA-LACTAMASE FAMILY PROTEIN (AFU_ORTHOLOGUE AFUA_5G07500)"/>
    <property type="match status" value="1"/>
</dbReference>
<feature type="chain" id="PRO_5012698078" description="Beta-lactamase-related domain-containing protein" evidence="1">
    <location>
        <begin position="25"/>
        <end position="418"/>
    </location>
</feature>
<dbReference type="InterPro" id="IPR001466">
    <property type="entry name" value="Beta-lactam-related"/>
</dbReference>
<gene>
    <name evidence="3" type="ORF">COB20_06320</name>
</gene>
<evidence type="ECO:0000259" key="2">
    <source>
        <dbReference type="Pfam" id="PF00144"/>
    </source>
</evidence>
<feature type="signal peptide" evidence="1">
    <location>
        <begin position="1"/>
        <end position="24"/>
    </location>
</feature>
<dbReference type="Pfam" id="PF00144">
    <property type="entry name" value="Beta-lactamase"/>
    <property type="match status" value="1"/>
</dbReference>
<dbReference type="EMBL" id="NVUL01000028">
    <property type="protein sequence ID" value="PCI78708.1"/>
    <property type="molecule type" value="Genomic_DNA"/>
</dbReference>
<evidence type="ECO:0000313" key="3">
    <source>
        <dbReference type="EMBL" id="PCI78708.1"/>
    </source>
</evidence>
<reference evidence="4" key="1">
    <citation type="submission" date="2017-08" db="EMBL/GenBank/DDBJ databases">
        <title>A dynamic microbial community with high functional redundancy inhabits the cold, oxic subseafloor aquifer.</title>
        <authorList>
            <person name="Tully B.J."/>
            <person name="Wheat C.G."/>
            <person name="Glazer B.T."/>
            <person name="Huber J.A."/>
        </authorList>
    </citation>
    <scope>NUCLEOTIDE SEQUENCE [LARGE SCALE GENOMIC DNA]</scope>
</reference>
<sequence>MTIRLWMKLSLISLLLCQIHFSSAQGIVPAESVGMSSSALIEATARLQQHIDDGELAGVVAAVARDGKLVYFESLGKLSLESGKPMQDDALFRIYSMAREVTSAAVLKLHQEGKFQLDDPIKMYLPEFESQRVLLDSSSTDISQTKVRAGDITVANLLTHTSGLGSRSSALYRENNVRNKNITLDQMTSNAARIPLFQDPGTQFRYGIHATILGKLVEVWSEQPFEKYLQENILDPLEMDSTMFWAEGSDVDRLAELYRPTDGVLQPYKIESVPWTSRPALIEGGVGLLSSVPDFLNFSQMILNNGKFKDRTILSEETAALMFVNGVPDQAMPIGNRGYWLGSGWTLGGFNLVMDPTEYSFPVSEGTIWWDGSAATRFFIDPKESTVIVIMAQVSPSSGGGFREIFSEMVDKAIIERR</sequence>
<evidence type="ECO:0000256" key="1">
    <source>
        <dbReference type="SAM" id="SignalP"/>
    </source>
</evidence>